<dbReference type="PANTHER" id="PTHR37299">
    <property type="entry name" value="TRANSCRIPTIONAL REGULATOR-RELATED"/>
    <property type="match status" value="1"/>
</dbReference>
<dbReference type="RefSeq" id="WP_183867831.1">
    <property type="nucleotide sequence ID" value="NZ_JACHCF010000006.1"/>
</dbReference>
<protein>
    <submittedName>
        <fullName evidence="4">Two-component system LytT family response regulator</fullName>
    </submittedName>
</protein>
<accession>A0A7W9DKI7</accession>
<dbReference type="GO" id="GO:0003677">
    <property type="term" value="F:DNA binding"/>
    <property type="evidence" value="ECO:0007669"/>
    <property type="project" value="InterPro"/>
</dbReference>
<feature type="domain" description="Response regulatory" evidence="2">
    <location>
        <begin position="10"/>
        <end position="125"/>
    </location>
</feature>
<dbReference type="EMBL" id="JACHCF010000006">
    <property type="protein sequence ID" value="MBB5621894.1"/>
    <property type="molecule type" value="Genomic_DNA"/>
</dbReference>
<proteinExistence type="predicted"/>
<name>A0A7W9DKI7_9SPHI</name>
<evidence type="ECO:0000313" key="5">
    <source>
        <dbReference type="Proteomes" id="UP000537718"/>
    </source>
</evidence>
<evidence type="ECO:0000256" key="1">
    <source>
        <dbReference type="PROSITE-ProRule" id="PRU00169"/>
    </source>
</evidence>
<dbReference type="AlphaFoldDB" id="A0A7W9DKI7"/>
<comment type="caution">
    <text evidence="4">The sequence shown here is derived from an EMBL/GenBank/DDBJ whole genome shotgun (WGS) entry which is preliminary data.</text>
</comment>
<dbReference type="InterPro" id="IPR007492">
    <property type="entry name" value="LytTR_DNA-bd_dom"/>
</dbReference>
<feature type="modified residue" description="4-aspartylphosphate" evidence="1">
    <location>
        <position position="61"/>
    </location>
</feature>
<dbReference type="PANTHER" id="PTHR37299:SF1">
    <property type="entry name" value="STAGE 0 SPORULATION PROTEIN A HOMOLOG"/>
    <property type="match status" value="1"/>
</dbReference>
<dbReference type="Gene3D" id="3.40.50.2300">
    <property type="match status" value="1"/>
</dbReference>
<evidence type="ECO:0000259" key="2">
    <source>
        <dbReference type="PROSITE" id="PS50110"/>
    </source>
</evidence>
<dbReference type="SMART" id="SM00448">
    <property type="entry name" value="REC"/>
    <property type="match status" value="1"/>
</dbReference>
<dbReference type="PROSITE" id="PS50110">
    <property type="entry name" value="RESPONSE_REGULATORY"/>
    <property type="match status" value="1"/>
</dbReference>
<dbReference type="SMART" id="SM00850">
    <property type="entry name" value="LytTR"/>
    <property type="match status" value="1"/>
</dbReference>
<dbReference type="Proteomes" id="UP000537718">
    <property type="component" value="Unassembled WGS sequence"/>
</dbReference>
<evidence type="ECO:0000313" key="4">
    <source>
        <dbReference type="EMBL" id="MBB5621894.1"/>
    </source>
</evidence>
<evidence type="ECO:0000259" key="3">
    <source>
        <dbReference type="PROSITE" id="PS50930"/>
    </source>
</evidence>
<dbReference type="GO" id="GO:0000156">
    <property type="term" value="F:phosphorelay response regulator activity"/>
    <property type="evidence" value="ECO:0007669"/>
    <property type="project" value="InterPro"/>
</dbReference>
<organism evidence="4 5">
    <name type="scientific">Pedobacter cryoconitis</name>
    <dbReference type="NCBI Taxonomy" id="188932"/>
    <lineage>
        <taxon>Bacteria</taxon>
        <taxon>Pseudomonadati</taxon>
        <taxon>Bacteroidota</taxon>
        <taxon>Sphingobacteriia</taxon>
        <taxon>Sphingobacteriales</taxon>
        <taxon>Sphingobacteriaceae</taxon>
        <taxon>Pedobacter</taxon>
    </lineage>
</organism>
<reference evidence="4 5" key="1">
    <citation type="submission" date="2020-08" db="EMBL/GenBank/DDBJ databases">
        <title>Genomic Encyclopedia of Type Strains, Phase IV (KMG-V): Genome sequencing to study the core and pangenomes of soil and plant-associated prokaryotes.</title>
        <authorList>
            <person name="Whitman W."/>
        </authorList>
    </citation>
    <scope>NUCLEOTIDE SEQUENCE [LARGE SCALE GENOMIC DNA]</scope>
    <source>
        <strain evidence="4 5">MP7CTX6</strain>
    </source>
</reference>
<dbReference type="InterPro" id="IPR046947">
    <property type="entry name" value="LytR-like"/>
</dbReference>
<dbReference type="Pfam" id="PF00072">
    <property type="entry name" value="Response_reg"/>
    <property type="match status" value="1"/>
</dbReference>
<feature type="domain" description="HTH LytTR-type" evidence="3">
    <location>
        <begin position="154"/>
        <end position="243"/>
    </location>
</feature>
<dbReference type="SUPFAM" id="SSF52172">
    <property type="entry name" value="CheY-like"/>
    <property type="match status" value="1"/>
</dbReference>
<dbReference type="InterPro" id="IPR001789">
    <property type="entry name" value="Sig_transdc_resp-reg_receiver"/>
</dbReference>
<gene>
    <name evidence="4" type="ORF">HDE69_002957</name>
</gene>
<keyword evidence="1" id="KW-0597">Phosphoprotein</keyword>
<dbReference type="InterPro" id="IPR011006">
    <property type="entry name" value="CheY-like_superfamily"/>
</dbReference>
<dbReference type="Pfam" id="PF04397">
    <property type="entry name" value="LytTR"/>
    <property type="match status" value="1"/>
</dbReference>
<dbReference type="PROSITE" id="PS50930">
    <property type="entry name" value="HTH_LYTTR"/>
    <property type="match status" value="1"/>
</dbReference>
<dbReference type="Gene3D" id="2.40.50.1020">
    <property type="entry name" value="LytTr DNA-binding domain"/>
    <property type="match status" value="1"/>
</dbReference>
<sequence>MSVIQTRGISCLLLEDDPAALDFIKETLKINYPDLDIFPCKNLAEADLSFKQQQQTLFILDVNLPDGNCFDWLKATTEETTVKFSVIFITAFAAYAVQAFRFSAIDFLLKPYLPADLIIAVDKALGNMNDSQYHKQLETFFHNHNQQAKQAKKIVLKTLEEIFVIQIADILALEADNSYTRFRLQNGACILVSQPIKEYDNQLTPLGFMRVHQSYLINLQYIRTFKKKNNFLVLEGDLEIPVSQHKKIGLMTYLNNL</sequence>